<evidence type="ECO:0000256" key="7">
    <source>
        <dbReference type="ARBA" id="ARBA00022840"/>
    </source>
</evidence>
<sequence length="445" mass="50081">MWSYKEALRYVDSFVNYEREENFSYDERFLDLKRMERLLGLIGNPHQQLKAIHIAGTKGKGSTAAIITSILTANGLKVGLYTSPHLIDPRERIRIGRKLISQEEFVYFLSQMRFQLENSSEQTSFTFFEIYTALAFLYFSRQRIDIAVLETGMGGRLDATNVVYPLLAVITQISFDHTRELGKDLASIAREKSGIIKEGVTVLTSPQDRAAMKVLEQAAREKKTDLYKVGEDIQFKRIGSASQTQAFYLETTKRTYPNLVLPLAGTHQLINAATAVGAIDLIEDRGIFTSSEAVRKGLKEVKWPGRIETLSTEPFFIVDCAHNGASAQALANYLKEKFPRKKIILILGILKNKDVESIARILCPLADKIILTRVDSPRALPPEEIEKAIVKFCGKKEILIEEKVENAILCAQDLACYDDLICTTGSVYLAGEILKYHRKKEKVCA</sequence>
<evidence type="ECO:0000256" key="4">
    <source>
        <dbReference type="ARBA" id="ARBA00022598"/>
    </source>
</evidence>
<protein>
    <recommendedName>
        <fullName evidence="3">tetrahydrofolate synthase</fullName>
        <ecNumber evidence="3">6.3.2.17</ecNumber>
    </recommendedName>
    <alternativeName>
        <fullName evidence="9">Tetrahydrofolylpolyglutamate synthase</fullName>
    </alternativeName>
</protein>
<dbReference type="InterPro" id="IPR013221">
    <property type="entry name" value="Mur_ligase_cen"/>
</dbReference>
<evidence type="ECO:0000256" key="9">
    <source>
        <dbReference type="ARBA" id="ARBA00030592"/>
    </source>
</evidence>
<evidence type="ECO:0000313" key="14">
    <source>
        <dbReference type="EMBL" id="TEU03659.1"/>
    </source>
</evidence>
<dbReference type="InterPro" id="IPR036565">
    <property type="entry name" value="Mur-like_cat_sf"/>
</dbReference>
<dbReference type="SUPFAM" id="SSF53623">
    <property type="entry name" value="MurD-like peptide ligases, catalytic domain"/>
    <property type="match status" value="1"/>
</dbReference>
<dbReference type="PANTHER" id="PTHR11136">
    <property type="entry name" value="FOLYLPOLYGLUTAMATE SYNTHASE-RELATED"/>
    <property type="match status" value="1"/>
</dbReference>
<dbReference type="NCBIfam" id="TIGR01499">
    <property type="entry name" value="folC"/>
    <property type="match status" value="1"/>
</dbReference>
<evidence type="ECO:0000256" key="11">
    <source>
        <dbReference type="PIRNR" id="PIRNR001563"/>
    </source>
</evidence>
<feature type="domain" description="Mur ligase C-terminal" evidence="12">
    <location>
        <begin position="305"/>
        <end position="426"/>
    </location>
</feature>
<dbReference type="Gene3D" id="3.90.190.20">
    <property type="entry name" value="Mur ligase, C-terminal domain"/>
    <property type="match status" value="1"/>
</dbReference>
<dbReference type="PIRSF" id="PIRSF001563">
    <property type="entry name" value="Folylpolyglu_synth"/>
    <property type="match status" value="1"/>
</dbReference>
<dbReference type="Pfam" id="PF08245">
    <property type="entry name" value="Mur_ligase_M"/>
    <property type="match status" value="1"/>
</dbReference>
<dbReference type="InterPro" id="IPR001645">
    <property type="entry name" value="Folylpolyglutamate_synth"/>
</dbReference>
<feature type="domain" description="Mur ligase central" evidence="13">
    <location>
        <begin position="54"/>
        <end position="278"/>
    </location>
</feature>
<dbReference type="InterPro" id="IPR036615">
    <property type="entry name" value="Mur_ligase_C_dom_sf"/>
</dbReference>
<comment type="cofactor">
    <cofactor evidence="1">
        <name>Mg(2+)</name>
        <dbReference type="ChEBI" id="CHEBI:18420"/>
    </cofactor>
</comment>
<gene>
    <name evidence="14" type="ORF">E3I16_00540</name>
</gene>
<keyword evidence="5" id="KW-0479">Metal-binding</keyword>
<evidence type="ECO:0000256" key="8">
    <source>
        <dbReference type="ARBA" id="ARBA00022842"/>
    </source>
</evidence>
<dbReference type="GO" id="GO:0008841">
    <property type="term" value="F:dihydrofolate synthase activity"/>
    <property type="evidence" value="ECO:0007669"/>
    <property type="project" value="TreeGrafter"/>
</dbReference>
<dbReference type="PROSITE" id="PS01012">
    <property type="entry name" value="FOLYLPOLYGLU_SYNT_2"/>
    <property type="match status" value="1"/>
</dbReference>
<dbReference type="Proteomes" id="UP000316674">
    <property type="component" value="Unassembled WGS sequence"/>
</dbReference>
<dbReference type="GO" id="GO:0004326">
    <property type="term" value="F:tetrahydrofolylpolyglutamate synthase activity"/>
    <property type="evidence" value="ECO:0007669"/>
    <property type="project" value="UniProtKB-EC"/>
</dbReference>
<proteinExistence type="inferred from homology"/>
<dbReference type="InterPro" id="IPR004101">
    <property type="entry name" value="Mur_ligase_C"/>
</dbReference>
<dbReference type="GO" id="GO:0046872">
    <property type="term" value="F:metal ion binding"/>
    <property type="evidence" value="ECO:0007669"/>
    <property type="project" value="UniProtKB-KW"/>
</dbReference>
<dbReference type="SUPFAM" id="SSF53244">
    <property type="entry name" value="MurD-like peptide ligases, peptide-binding domain"/>
    <property type="match status" value="1"/>
</dbReference>
<evidence type="ECO:0000313" key="15">
    <source>
        <dbReference type="Proteomes" id="UP000316674"/>
    </source>
</evidence>
<dbReference type="GO" id="GO:0005737">
    <property type="term" value="C:cytoplasm"/>
    <property type="evidence" value="ECO:0007669"/>
    <property type="project" value="TreeGrafter"/>
</dbReference>
<evidence type="ECO:0000259" key="13">
    <source>
        <dbReference type="Pfam" id="PF08245"/>
    </source>
</evidence>
<evidence type="ECO:0000259" key="12">
    <source>
        <dbReference type="Pfam" id="PF02875"/>
    </source>
</evidence>
<dbReference type="FunFam" id="3.40.1190.10:FF:000011">
    <property type="entry name" value="Folylpolyglutamate synthase/dihydrofolate synthase"/>
    <property type="match status" value="1"/>
</dbReference>
<dbReference type="Pfam" id="PF02875">
    <property type="entry name" value="Mur_ligase_C"/>
    <property type="match status" value="1"/>
</dbReference>
<dbReference type="GO" id="GO:0005524">
    <property type="term" value="F:ATP binding"/>
    <property type="evidence" value="ECO:0007669"/>
    <property type="project" value="UniProtKB-KW"/>
</dbReference>
<dbReference type="PANTHER" id="PTHR11136:SF0">
    <property type="entry name" value="DIHYDROFOLATE SYNTHETASE-RELATED"/>
    <property type="match status" value="1"/>
</dbReference>
<keyword evidence="6 11" id="KW-0547">Nucleotide-binding</keyword>
<dbReference type="EMBL" id="SOHY01000032">
    <property type="protein sequence ID" value="TEU03659.1"/>
    <property type="molecule type" value="Genomic_DNA"/>
</dbReference>
<dbReference type="AlphaFoldDB" id="A0A523ZIR5"/>
<evidence type="ECO:0000256" key="10">
    <source>
        <dbReference type="ARBA" id="ARBA00047493"/>
    </source>
</evidence>
<evidence type="ECO:0000256" key="1">
    <source>
        <dbReference type="ARBA" id="ARBA00001946"/>
    </source>
</evidence>
<dbReference type="Gene3D" id="3.40.1190.10">
    <property type="entry name" value="Mur-like, catalytic domain"/>
    <property type="match status" value="1"/>
</dbReference>
<comment type="catalytic activity">
    <reaction evidence="10">
        <text>(6S)-5,6,7,8-tetrahydrofolyl-(gamma-L-Glu)(n) + L-glutamate + ATP = (6S)-5,6,7,8-tetrahydrofolyl-(gamma-L-Glu)(n+1) + ADP + phosphate + H(+)</text>
        <dbReference type="Rhea" id="RHEA:10580"/>
        <dbReference type="Rhea" id="RHEA-COMP:14738"/>
        <dbReference type="Rhea" id="RHEA-COMP:14740"/>
        <dbReference type="ChEBI" id="CHEBI:15378"/>
        <dbReference type="ChEBI" id="CHEBI:29985"/>
        <dbReference type="ChEBI" id="CHEBI:30616"/>
        <dbReference type="ChEBI" id="CHEBI:43474"/>
        <dbReference type="ChEBI" id="CHEBI:141005"/>
        <dbReference type="ChEBI" id="CHEBI:456216"/>
        <dbReference type="EC" id="6.3.2.17"/>
    </reaction>
</comment>
<name>A0A523ZIR5_UNCAE</name>
<keyword evidence="7 11" id="KW-0067">ATP-binding</keyword>
<evidence type="ECO:0000256" key="6">
    <source>
        <dbReference type="ARBA" id="ARBA00022741"/>
    </source>
</evidence>
<keyword evidence="8" id="KW-0460">Magnesium</keyword>
<comment type="caution">
    <text evidence="14">The sequence shown here is derived from an EMBL/GenBank/DDBJ whole genome shotgun (WGS) entry which is preliminary data.</text>
</comment>
<dbReference type="InterPro" id="IPR018109">
    <property type="entry name" value="Folylpolyglutamate_synth_CS"/>
</dbReference>
<dbReference type="EC" id="6.3.2.17" evidence="3"/>
<evidence type="ECO:0000256" key="5">
    <source>
        <dbReference type="ARBA" id="ARBA00022723"/>
    </source>
</evidence>
<organism evidence="14 15">
    <name type="scientific">Aerophobetes bacterium</name>
    <dbReference type="NCBI Taxonomy" id="2030807"/>
    <lineage>
        <taxon>Bacteria</taxon>
        <taxon>Candidatus Aerophobota</taxon>
    </lineage>
</organism>
<reference evidence="14 15" key="1">
    <citation type="submission" date="2019-03" db="EMBL/GenBank/DDBJ databases">
        <title>Metabolic potential of uncultured bacteria and archaea associated with petroleum seepage in deep-sea sediments.</title>
        <authorList>
            <person name="Dong X."/>
            <person name="Hubert C."/>
        </authorList>
    </citation>
    <scope>NUCLEOTIDE SEQUENCE [LARGE SCALE GENOMIC DNA]</scope>
    <source>
        <strain evidence="14">E26_bin6</strain>
    </source>
</reference>
<keyword evidence="4 11" id="KW-0436">Ligase</keyword>
<evidence type="ECO:0000256" key="2">
    <source>
        <dbReference type="ARBA" id="ARBA00008276"/>
    </source>
</evidence>
<comment type="similarity">
    <text evidence="2 11">Belongs to the folylpolyglutamate synthase family.</text>
</comment>
<dbReference type="PROSITE" id="PS01011">
    <property type="entry name" value="FOLYLPOLYGLU_SYNT_1"/>
    <property type="match status" value="1"/>
</dbReference>
<evidence type="ECO:0000256" key="3">
    <source>
        <dbReference type="ARBA" id="ARBA00013025"/>
    </source>
</evidence>
<accession>A0A523ZIR5</accession>